<dbReference type="EMBL" id="FRDN01000007">
    <property type="protein sequence ID" value="SHN72401.1"/>
    <property type="molecule type" value="Genomic_DNA"/>
</dbReference>
<dbReference type="RefSeq" id="WP_072772727.1">
    <property type="nucleotide sequence ID" value="NZ_FRDN01000007.1"/>
</dbReference>
<accession>A0A1M7TNS7</accession>
<dbReference type="SUPFAM" id="SSF52980">
    <property type="entry name" value="Restriction endonuclease-like"/>
    <property type="match status" value="1"/>
</dbReference>
<proteinExistence type="predicted"/>
<organism evidence="2 3">
    <name type="scientific">Desulfitobacterium chlororespirans DSM 11544</name>
    <dbReference type="NCBI Taxonomy" id="1121395"/>
    <lineage>
        <taxon>Bacteria</taxon>
        <taxon>Bacillati</taxon>
        <taxon>Bacillota</taxon>
        <taxon>Clostridia</taxon>
        <taxon>Eubacteriales</taxon>
        <taxon>Desulfitobacteriaceae</taxon>
        <taxon>Desulfitobacterium</taxon>
    </lineage>
</organism>
<protein>
    <submittedName>
        <fullName evidence="2">Endonuclease, Uma2 family (Restriction endonuclease fold)</fullName>
    </submittedName>
</protein>
<dbReference type="InterPro" id="IPR008538">
    <property type="entry name" value="Uma2"/>
</dbReference>
<sequence>MSLPEENRKYTYADYLTWPTDERWEIIDGMPYMQSALSWQHQKVSGELYRQISNGLFGSSCMIFAAPFDLRIPEKEEKDEETAFVVQPDLVVICDKAGLKGTGYSGTPAMVIEITLPSTNKRDRLDKFNKYEKAGVEEYWIVEPEAKLISVFALQRDGRYGRPEIYSEQGRIHLGMFPDLTVDLDAVFKDI</sequence>
<reference evidence="3" key="1">
    <citation type="submission" date="2016-12" db="EMBL/GenBank/DDBJ databases">
        <authorList>
            <person name="Varghese N."/>
            <person name="Submissions S."/>
        </authorList>
    </citation>
    <scope>NUCLEOTIDE SEQUENCE [LARGE SCALE GENOMIC DNA]</scope>
    <source>
        <strain evidence="3">DSM 11544</strain>
    </source>
</reference>
<evidence type="ECO:0000313" key="3">
    <source>
        <dbReference type="Proteomes" id="UP000184010"/>
    </source>
</evidence>
<keyword evidence="2" id="KW-0378">Hydrolase</keyword>
<keyword evidence="2" id="KW-0255">Endonuclease</keyword>
<dbReference type="CDD" id="cd06260">
    <property type="entry name" value="DUF820-like"/>
    <property type="match status" value="1"/>
</dbReference>
<dbReference type="GO" id="GO:0004519">
    <property type="term" value="F:endonuclease activity"/>
    <property type="evidence" value="ECO:0007669"/>
    <property type="project" value="UniProtKB-KW"/>
</dbReference>
<dbReference type="Pfam" id="PF05685">
    <property type="entry name" value="Uma2"/>
    <property type="match status" value="1"/>
</dbReference>
<name>A0A1M7TNS7_9FIRM</name>
<dbReference type="AlphaFoldDB" id="A0A1M7TNS7"/>
<gene>
    <name evidence="2" type="ORF">SAMN02745215_02300</name>
</gene>
<dbReference type="STRING" id="1121395.SAMN02745215_02300"/>
<keyword evidence="3" id="KW-1185">Reference proteome</keyword>
<feature type="domain" description="Putative restriction endonuclease" evidence="1">
    <location>
        <begin position="13"/>
        <end position="183"/>
    </location>
</feature>
<dbReference type="Gene3D" id="3.90.1570.10">
    <property type="entry name" value="tt1808, chain A"/>
    <property type="match status" value="1"/>
</dbReference>
<dbReference type="PANTHER" id="PTHR36558">
    <property type="entry name" value="GLR1098 PROTEIN"/>
    <property type="match status" value="1"/>
</dbReference>
<dbReference type="Proteomes" id="UP000184010">
    <property type="component" value="Unassembled WGS sequence"/>
</dbReference>
<dbReference type="InterPro" id="IPR011335">
    <property type="entry name" value="Restrct_endonuc-II-like"/>
</dbReference>
<dbReference type="InterPro" id="IPR012296">
    <property type="entry name" value="Nuclease_put_TT1808"/>
</dbReference>
<evidence type="ECO:0000313" key="2">
    <source>
        <dbReference type="EMBL" id="SHN72401.1"/>
    </source>
</evidence>
<dbReference type="PANTHER" id="PTHR36558:SF1">
    <property type="entry name" value="RESTRICTION ENDONUCLEASE DOMAIN-CONTAINING PROTEIN-RELATED"/>
    <property type="match status" value="1"/>
</dbReference>
<evidence type="ECO:0000259" key="1">
    <source>
        <dbReference type="Pfam" id="PF05685"/>
    </source>
</evidence>
<keyword evidence="2" id="KW-0540">Nuclease</keyword>